<accession>A0A071MIX6</accession>
<dbReference type="SUPFAM" id="SSF161098">
    <property type="entry name" value="MetI-like"/>
    <property type="match status" value="2"/>
</dbReference>
<dbReference type="OrthoDB" id="9806809at2"/>
<feature type="transmembrane region" description="Helical" evidence="5">
    <location>
        <begin position="339"/>
        <end position="358"/>
    </location>
</feature>
<dbReference type="PANTHER" id="PTHR42744:SF1">
    <property type="entry name" value="BINDING-PROTEIN-DEPENDENT TRANSPORT SYSTEMS INNER MEMBRANE COMPONENT"/>
    <property type="match status" value="1"/>
</dbReference>
<feature type="transmembrane region" description="Helical" evidence="5">
    <location>
        <begin position="196"/>
        <end position="220"/>
    </location>
</feature>
<feature type="transmembrane region" description="Helical" evidence="5">
    <location>
        <begin position="419"/>
        <end position="441"/>
    </location>
</feature>
<dbReference type="CDD" id="cd06261">
    <property type="entry name" value="TM_PBP2"/>
    <property type="match status" value="2"/>
</dbReference>
<evidence type="ECO:0000256" key="5">
    <source>
        <dbReference type="RuleBase" id="RU363032"/>
    </source>
</evidence>
<evidence type="ECO:0000256" key="4">
    <source>
        <dbReference type="ARBA" id="ARBA00023136"/>
    </source>
</evidence>
<comment type="caution">
    <text evidence="7">The sequence shown here is derived from an EMBL/GenBank/DDBJ whole genome shotgun (WGS) entry which is preliminary data.</text>
</comment>
<reference evidence="7" key="1">
    <citation type="submission" date="2014-04" db="EMBL/GenBank/DDBJ databases">
        <title>In planta biocontrol of soil-borne Fusarium wilt of banana through a plant endophytic bacterium, Burkholderia cenocepacia 869T2.</title>
        <authorList>
            <person name="Ho Y.-N."/>
            <person name="Chiang H.-M."/>
            <person name="Chao C.-P."/>
            <person name="Su C.-C."/>
            <person name="Hsu H.-F."/>
            <person name="Guo C.-T."/>
            <person name="Hsieh J.-L."/>
            <person name="Huang C.-C."/>
        </authorList>
    </citation>
    <scope>NUCLEOTIDE SEQUENCE [LARGE SCALE GENOMIC DNA]</scope>
    <source>
        <strain evidence="7">869T2</strain>
    </source>
</reference>
<feature type="transmembrane region" description="Helical" evidence="5">
    <location>
        <begin position="494"/>
        <end position="515"/>
    </location>
</feature>
<dbReference type="GO" id="GO:0055085">
    <property type="term" value="P:transmembrane transport"/>
    <property type="evidence" value="ECO:0007669"/>
    <property type="project" value="InterPro"/>
</dbReference>
<sequence>MNVGFFNPNRTANASAWRVLPNRWDFIAFPLIICLIAMAVVGFHETMAPIGTLQTQKISLDPSNLPEYALRTTLRMLAAMVASLAFTLVYGTLAAKSRRAGMVLIPILDILQSVPVLGFISFTVTFFLALFPSRVLGAELAAIFAIFTSQAWNMTFSFYQSLRTVPRDLDEVSRGFHLTSWQRFWKLEVPFSMPGLIWNMMMSMSGGWFFVVASEAITVGNQTITLPGIGAYLAQAISDKNFGAIGWVILTMTVVILAYDQFLFRPLIAWADKFRMENTASGDAPQSWLLDLVRRTRLIHQLLVPAGWFFAKAARIPLRLPLSGAMRFSLPRVEKKASRTVDIAWAILVLVGTAYIVWRVVSFVATGVTMAEVGHVITLGLITLLRVVVLISIASVIWVPIGVWIGLRPKLAEKLQPLAQFLAAFPANLLFPVFVIVIARFHLNADIWLSPLIVLGTQWYILFNVIAGATSYPNDYREAATNFRIRGWQWWRQAILPGIFPYYVTGAITASGGAWNASIVSEAVQWGNTKIEAHGLGAYIAQTTAAGDFPKIILGIAVMSLFVTLFNRLLWRPLYAFAEAKLRLD</sequence>
<evidence type="ECO:0000256" key="2">
    <source>
        <dbReference type="ARBA" id="ARBA00022692"/>
    </source>
</evidence>
<evidence type="ECO:0000313" key="7">
    <source>
        <dbReference type="EMBL" id="KEA60837.1"/>
    </source>
</evidence>
<feature type="transmembrane region" description="Helical" evidence="5">
    <location>
        <begin position="378"/>
        <end position="407"/>
    </location>
</feature>
<dbReference type="InterPro" id="IPR035906">
    <property type="entry name" value="MetI-like_sf"/>
</dbReference>
<dbReference type="EMBL" id="JJOA01000003">
    <property type="protein sequence ID" value="KEA60837.1"/>
    <property type="molecule type" value="Genomic_DNA"/>
</dbReference>
<keyword evidence="4 5" id="KW-0472">Membrane</keyword>
<feature type="transmembrane region" description="Helical" evidence="5">
    <location>
        <begin position="241"/>
        <end position="259"/>
    </location>
</feature>
<feature type="transmembrane region" description="Helical" evidence="5">
    <location>
        <begin position="26"/>
        <end position="47"/>
    </location>
</feature>
<organism evidence="7">
    <name type="scientific">Burkholderia cenocepacia</name>
    <dbReference type="NCBI Taxonomy" id="95486"/>
    <lineage>
        <taxon>Bacteria</taxon>
        <taxon>Pseudomonadati</taxon>
        <taxon>Pseudomonadota</taxon>
        <taxon>Betaproteobacteria</taxon>
        <taxon>Burkholderiales</taxon>
        <taxon>Burkholderiaceae</taxon>
        <taxon>Burkholderia</taxon>
        <taxon>Burkholderia cepacia complex</taxon>
    </lineage>
</organism>
<dbReference type="PANTHER" id="PTHR42744">
    <property type="entry name" value="BINDING-PROTEIN-DEPENDENT TRANSPORT SYSTEMS INNER MEMBRANE COMPONENT"/>
    <property type="match status" value="1"/>
</dbReference>
<keyword evidence="5" id="KW-0813">Transport</keyword>
<feature type="transmembrane region" description="Helical" evidence="5">
    <location>
        <begin position="110"/>
        <end position="131"/>
    </location>
</feature>
<keyword evidence="2 5" id="KW-0812">Transmembrane</keyword>
<dbReference type="InterPro" id="IPR000515">
    <property type="entry name" value="MetI-like"/>
</dbReference>
<dbReference type="Gene3D" id="1.10.3720.10">
    <property type="entry name" value="MetI-like"/>
    <property type="match status" value="2"/>
</dbReference>
<evidence type="ECO:0000259" key="6">
    <source>
        <dbReference type="PROSITE" id="PS50928"/>
    </source>
</evidence>
<dbReference type="Pfam" id="PF00528">
    <property type="entry name" value="BPD_transp_1"/>
    <property type="match status" value="2"/>
</dbReference>
<feature type="domain" description="ABC transmembrane type-1" evidence="6">
    <location>
        <begin position="69"/>
        <end position="263"/>
    </location>
</feature>
<feature type="transmembrane region" description="Helical" evidence="5">
    <location>
        <begin position="138"/>
        <end position="159"/>
    </location>
</feature>
<feature type="domain" description="ABC transmembrane type-1" evidence="6">
    <location>
        <begin position="384"/>
        <end position="571"/>
    </location>
</feature>
<feature type="transmembrane region" description="Helical" evidence="5">
    <location>
        <begin position="68"/>
        <end position="90"/>
    </location>
</feature>
<comment type="similarity">
    <text evidence="5">Belongs to the binding-protein-dependent transport system permease family.</text>
</comment>
<dbReference type="AlphaFoldDB" id="A0A071MIX6"/>
<proteinExistence type="inferred from homology"/>
<comment type="subcellular location">
    <subcellularLocation>
        <location evidence="1 5">Cell membrane</location>
        <topology evidence="1 5">Multi-pass membrane protein</topology>
    </subcellularLocation>
</comment>
<keyword evidence="3 5" id="KW-1133">Transmembrane helix</keyword>
<evidence type="ECO:0000256" key="1">
    <source>
        <dbReference type="ARBA" id="ARBA00004651"/>
    </source>
</evidence>
<feature type="transmembrane region" description="Helical" evidence="5">
    <location>
        <begin position="447"/>
        <end position="473"/>
    </location>
</feature>
<protein>
    <submittedName>
        <fullName evidence="7">Sulfonate ABC transporter permease</fullName>
    </submittedName>
</protein>
<gene>
    <name evidence="7" type="ORF">DT99_03570</name>
</gene>
<name>A0A071MIX6_9BURK</name>
<dbReference type="PROSITE" id="PS50928">
    <property type="entry name" value="ABC_TM1"/>
    <property type="match status" value="2"/>
</dbReference>
<dbReference type="GO" id="GO:0005886">
    <property type="term" value="C:plasma membrane"/>
    <property type="evidence" value="ECO:0007669"/>
    <property type="project" value="UniProtKB-SubCell"/>
</dbReference>
<feature type="transmembrane region" description="Helical" evidence="5">
    <location>
        <begin position="552"/>
        <end position="571"/>
    </location>
</feature>
<evidence type="ECO:0000256" key="3">
    <source>
        <dbReference type="ARBA" id="ARBA00022989"/>
    </source>
</evidence>